<dbReference type="Proteomes" id="UP000675920">
    <property type="component" value="Unplaced"/>
</dbReference>
<dbReference type="OrthoDB" id="8547602at2"/>
<name>A0A8B6X8H1_9BURK</name>
<evidence type="ECO:0000256" key="1">
    <source>
        <dbReference type="SAM" id="SignalP"/>
    </source>
</evidence>
<reference evidence="3" key="1">
    <citation type="journal article" date="2006" name="BMC Biol.">
        <title>Exopolysaccharide-associated protein sorting in environmental organisms: the PEP-CTERM/EpsH system. Application of a novel phylogenetic profiling heuristic.</title>
        <authorList>
            <person name="Haft D.H."/>
            <person name="Paulsen I.T."/>
            <person name="Ward N."/>
            <person name="Selengut J.D."/>
        </authorList>
    </citation>
    <scope>NUCLEOTIDE SEQUENCE</scope>
</reference>
<reference evidence="3" key="3">
    <citation type="submission" date="2025-08" db="UniProtKB">
        <authorList>
            <consortium name="RefSeq"/>
        </authorList>
    </citation>
    <scope>IDENTIFICATION</scope>
</reference>
<sequence>MTHPLRRLSLALALVAGIAAAPAARAATWSWSYTGAGISAGGSLDVSDTADASGFHEILGITGERNGVAITGLWPSGSAIPGNEPFALDNVIRLGSDGQITVHGFGYSLASGAYANPYWADFLAPPVYQEVYTVGTTFVSELPVVFSASPVPEPEAGGMIALGIGLVALLRRRLRG</sequence>
<protein>
    <submittedName>
        <fullName evidence="3">PEP-CTERM sorting domain-containing protein</fullName>
    </submittedName>
</protein>
<dbReference type="AlphaFoldDB" id="A0A8B6X8H1"/>
<dbReference type="NCBIfam" id="TIGR02595">
    <property type="entry name" value="PEP_CTERM"/>
    <property type="match status" value="1"/>
</dbReference>
<organism evidence="2 3">
    <name type="scientific">Derxia gummosa DSM 723</name>
    <dbReference type="NCBI Taxonomy" id="1121388"/>
    <lineage>
        <taxon>Bacteria</taxon>
        <taxon>Pseudomonadati</taxon>
        <taxon>Pseudomonadota</taxon>
        <taxon>Betaproteobacteria</taxon>
        <taxon>Burkholderiales</taxon>
        <taxon>Alcaligenaceae</taxon>
        <taxon>Derxia</taxon>
    </lineage>
</organism>
<dbReference type="InterPro" id="IPR013424">
    <property type="entry name" value="Ice-binding_C"/>
</dbReference>
<evidence type="ECO:0000313" key="2">
    <source>
        <dbReference type="Proteomes" id="UP000675920"/>
    </source>
</evidence>
<accession>A0A8B6X8H1</accession>
<keyword evidence="2" id="KW-1185">Reference proteome</keyword>
<evidence type="ECO:0000313" key="3">
    <source>
        <dbReference type="RefSeq" id="WP_034412735.1"/>
    </source>
</evidence>
<feature type="chain" id="PRO_5034342348" evidence="1">
    <location>
        <begin position="27"/>
        <end position="176"/>
    </location>
</feature>
<proteinExistence type="predicted"/>
<dbReference type="RefSeq" id="WP_034412735.1">
    <property type="nucleotide sequence ID" value="NZ_KI519500.1"/>
</dbReference>
<feature type="signal peptide" evidence="1">
    <location>
        <begin position="1"/>
        <end position="26"/>
    </location>
</feature>
<keyword evidence="1" id="KW-0732">Signal</keyword>
<reference evidence="3" key="2">
    <citation type="journal article" date="2018" name="Environ. Microbiol.">
        <title>Both widespread PEP-CTERM proteins and exopolysaccharides are required for floc formation of Zoogloea resiniphila and other activated sludge bacteria.</title>
        <authorList>
            <person name="Gao N."/>
            <person name="Xia M."/>
            <person name="Dai J."/>
            <person name="Yu D."/>
            <person name="An W."/>
            <person name="Li S."/>
            <person name="Liu S."/>
            <person name="He P."/>
            <person name="Zhang L."/>
            <person name="Wu Z."/>
            <person name="Bi X."/>
            <person name="Chen S."/>
            <person name="Haft D.H."/>
            <person name="Qiu D."/>
        </authorList>
    </citation>
    <scope>NUCLEOTIDE SEQUENCE</scope>
</reference>